<dbReference type="Proteomes" id="UP000276133">
    <property type="component" value="Unassembled WGS sequence"/>
</dbReference>
<evidence type="ECO:0000313" key="1">
    <source>
        <dbReference type="EMBL" id="RNA24898.1"/>
    </source>
</evidence>
<reference evidence="1 2" key="1">
    <citation type="journal article" date="2018" name="Sci. Rep.">
        <title>Genomic signatures of local adaptation to the degree of environmental predictability in rotifers.</title>
        <authorList>
            <person name="Franch-Gras L."/>
            <person name="Hahn C."/>
            <person name="Garcia-Roger E.M."/>
            <person name="Carmona M.J."/>
            <person name="Serra M."/>
            <person name="Gomez A."/>
        </authorList>
    </citation>
    <scope>NUCLEOTIDE SEQUENCE [LARGE SCALE GENOMIC DNA]</scope>
    <source>
        <strain evidence="1">HYR1</strain>
    </source>
</reference>
<dbReference type="AlphaFoldDB" id="A0A3M7RNM2"/>
<gene>
    <name evidence="1" type="ORF">BpHYR1_053514</name>
</gene>
<protein>
    <submittedName>
        <fullName evidence="1">Uncharacterized protein</fullName>
    </submittedName>
</protein>
<dbReference type="EMBL" id="REGN01003023">
    <property type="protein sequence ID" value="RNA24898.1"/>
    <property type="molecule type" value="Genomic_DNA"/>
</dbReference>
<evidence type="ECO:0000313" key="2">
    <source>
        <dbReference type="Proteomes" id="UP000276133"/>
    </source>
</evidence>
<proteinExistence type="predicted"/>
<accession>A0A3M7RNM2</accession>
<sequence>MSINSIKFLLANNINIFNELYETTHPFANNWIHLRFSLELIDSIFQSDNKGLIDSVKFYFFSIQLAMFTNEDYFYLYNYIKRDSCFSINLILVINFDMNDKQKPKFLQLWNKLFFSYTLSAFGHIDRAPRPKARLNNNNK</sequence>
<organism evidence="1 2">
    <name type="scientific">Brachionus plicatilis</name>
    <name type="common">Marine rotifer</name>
    <name type="synonym">Brachionus muelleri</name>
    <dbReference type="NCBI Taxonomy" id="10195"/>
    <lineage>
        <taxon>Eukaryota</taxon>
        <taxon>Metazoa</taxon>
        <taxon>Spiralia</taxon>
        <taxon>Gnathifera</taxon>
        <taxon>Rotifera</taxon>
        <taxon>Eurotatoria</taxon>
        <taxon>Monogononta</taxon>
        <taxon>Pseudotrocha</taxon>
        <taxon>Ploima</taxon>
        <taxon>Brachionidae</taxon>
        <taxon>Brachionus</taxon>
    </lineage>
</organism>
<keyword evidence="2" id="KW-1185">Reference proteome</keyword>
<name>A0A3M7RNM2_BRAPC</name>
<comment type="caution">
    <text evidence="1">The sequence shown here is derived from an EMBL/GenBank/DDBJ whole genome shotgun (WGS) entry which is preliminary data.</text>
</comment>